<keyword evidence="6" id="KW-0333">Golgi apparatus</keyword>
<dbReference type="PANTHER" id="PTHR21443:SF0">
    <property type="entry name" value="CONSERVED OLIGOMERIC GOLGI COMPLEX SUBUNIT 7"/>
    <property type="match status" value="1"/>
</dbReference>
<dbReference type="Pfam" id="PF10191">
    <property type="entry name" value="COG7"/>
    <property type="match status" value="1"/>
</dbReference>
<dbReference type="Proteomes" id="UP000614350">
    <property type="component" value="Unassembled WGS sequence"/>
</dbReference>
<gene>
    <name evidence="10" type="ORF">HZH66_015039</name>
</gene>
<name>A0A834IYF2_VESVU</name>
<organism evidence="10 11">
    <name type="scientific">Vespula vulgaris</name>
    <name type="common">Yellow jacket</name>
    <name type="synonym">Wasp</name>
    <dbReference type="NCBI Taxonomy" id="7454"/>
    <lineage>
        <taxon>Eukaryota</taxon>
        <taxon>Metazoa</taxon>
        <taxon>Ecdysozoa</taxon>
        <taxon>Arthropoda</taxon>
        <taxon>Hexapoda</taxon>
        <taxon>Insecta</taxon>
        <taxon>Pterygota</taxon>
        <taxon>Neoptera</taxon>
        <taxon>Endopterygota</taxon>
        <taxon>Hymenoptera</taxon>
        <taxon>Apocrita</taxon>
        <taxon>Aculeata</taxon>
        <taxon>Vespoidea</taxon>
        <taxon>Vespidae</taxon>
        <taxon>Vespinae</taxon>
        <taxon>Vespula</taxon>
    </lineage>
</organism>
<evidence type="ECO:0000256" key="1">
    <source>
        <dbReference type="ARBA" id="ARBA00004395"/>
    </source>
</evidence>
<proteinExistence type="inferred from homology"/>
<evidence type="ECO:0000256" key="8">
    <source>
        <dbReference type="ARBA" id="ARBA00031345"/>
    </source>
</evidence>
<keyword evidence="9" id="KW-0175">Coiled coil</keyword>
<dbReference type="PANTHER" id="PTHR21443">
    <property type="entry name" value="CONSERVED OLIGOMERIC GOLGI COMPLEX COMPONENT 7"/>
    <property type="match status" value="1"/>
</dbReference>
<reference evidence="10" key="1">
    <citation type="journal article" date="2020" name="G3 (Bethesda)">
        <title>High-Quality Assemblies for Three Invasive Social Wasps from the &lt;i&gt;Vespula&lt;/i&gt; Genus.</title>
        <authorList>
            <person name="Harrop T.W.R."/>
            <person name="Guhlin J."/>
            <person name="McLaughlin G.M."/>
            <person name="Permina E."/>
            <person name="Stockwell P."/>
            <person name="Gilligan J."/>
            <person name="Le Lec M.F."/>
            <person name="Gruber M.A.M."/>
            <person name="Quinn O."/>
            <person name="Lovegrove M."/>
            <person name="Duncan E.J."/>
            <person name="Remnant E.J."/>
            <person name="Van Eeckhoven J."/>
            <person name="Graham B."/>
            <person name="Knapp R.A."/>
            <person name="Langford K.W."/>
            <person name="Kronenberg Z."/>
            <person name="Press M.O."/>
            <person name="Eacker S.M."/>
            <person name="Wilson-Rankin E.E."/>
            <person name="Purcell J."/>
            <person name="Lester P.J."/>
            <person name="Dearden P.K."/>
        </authorList>
    </citation>
    <scope>NUCLEOTIDE SEQUENCE</scope>
    <source>
        <strain evidence="10">Marl-1</strain>
    </source>
</reference>
<keyword evidence="7" id="KW-0472">Membrane</keyword>
<protein>
    <recommendedName>
        <fullName evidence="3">Conserved oligomeric Golgi complex subunit 7</fullName>
    </recommendedName>
    <alternativeName>
        <fullName evidence="8">Component of oligomeric Golgi complex 7</fullName>
    </alternativeName>
</protein>
<dbReference type="GO" id="GO:0006886">
    <property type="term" value="P:intracellular protein transport"/>
    <property type="evidence" value="ECO:0007669"/>
    <property type="project" value="InterPro"/>
</dbReference>
<keyword evidence="5" id="KW-0653">Protein transport</keyword>
<evidence type="ECO:0000256" key="6">
    <source>
        <dbReference type="ARBA" id="ARBA00023034"/>
    </source>
</evidence>
<dbReference type="EMBL" id="JACSEA010000024">
    <property type="protein sequence ID" value="KAF7378805.1"/>
    <property type="molecule type" value="Genomic_DNA"/>
</dbReference>
<dbReference type="GO" id="GO:0000139">
    <property type="term" value="C:Golgi membrane"/>
    <property type="evidence" value="ECO:0007669"/>
    <property type="project" value="UniProtKB-SubCell"/>
</dbReference>
<accession>A0A834IYF2</accession>
<feature type="coiled-coil region" evidence="9">
    <location>
        <begin position="70"/>
        <end position="97"/>
    </location>
</feature>
<sequence>MDVSAFSEDTFDAKEWINKTFKSTEAQENKDAFVSSLVMKLQLYVQQVNSALEETSQSVLSSLPRVLRDSQLLQQEALALKEKMASVKQEIAKVEECTVSSIESLERLDRIKTQLETAKRGLHEADNWSALANDVEEVFESGDIEVIASKLFSMQKSLAMLINVVDYEDKKLQLEGLKNRLEAMASPKLVQAFNTGNLDQSKVYVDIFNKMERLPQLLKYYHNCLKVSLGQEWRRTIELAQDENLTYWLNTYYDKLLSTWHEQVKWCHQVFPNTSNEILINVYADLLRSLDPSISECIESLLKQYSNAMQLSLLLELKQLTRHFAVNISGAIETLSLTKSVNRNVLNNETTANTKTFNQYIISLAQAIYAPYVPYVMKYKTYEVAQLEQQLQSLDLLHDDLSDTINSLSLSISRVIGYAHEANKRCKLFTDGCGYPGLLKALNIYFDKYIIKYQATIRQLERKKVKQEDWNLFQMCLTLMQSIGEFLGQVHQFEKSLVIDIIESNNKLLSHTAGPFNQYKKLLLETAGQTELEQLVASFQKEDKTILDSVIKPIHKLCSDLHHATYEVIFAPIFTQLLLVQKAPAWSGDANKMHLSTDLPDYSFAPQEYITQVGQYLMTLPQHLEPFLLRDNPSLTLALKAADPQYAQGSTESGFTGILLDIIARGTCQMFHDQTLAIGRLSSVACKQLATDIDYVGNVLEELGLSLSENLQHMSLLLRLPPEEYQSGSSGCNARVVAAVRQMRNITLSG</sequence>
<evidence type="ECO:0000313" key="10">
    <source>
        <dbReference type="EMBL" id="KAF7378805.1"/>
    </source>
</evidence>
<evidence type="ECO:0000256" key="4">
    <source>
        <dbReference type="ARBA" id="ARBA00022448"/>
    </source>
</evidence>
<dbReference type="GO" id="GO:0017119">
    <property type="term" value="C:Golgi transport complex"/>
    <property type="evidence" value="ECO:0007669"/>
    <property type="project" value="InterPro"/>
</dbReference>
<comment type="caution">
    <text evidence="10">The sequence shown here is derived from an EMBL/GenBank/DDBJ whole genome shotgun (WGS) entry which is preliminary data.</text>
</comment>
<dbReference type="AlphaFoldDB" id="A0A834IYF2"/>
<evidence type="ECO:0000256" key="2">
    <source>
        <dbReference type="ARBA" id="ARBA00005831"/>
    </source>
</evidence>
<evidence type="ECO:0000256" key="5">
    <source>
        <dbReference type="ARBA" id="ARBA00022927"/>
    </source>
</evidence>
<comment type="subcellular location">
    <subcellularLocation>
        <location evidence="1">Golgi apparatus membrane</location>
        <topology evidence="1">Peripheral membrane protein</topology>
    </subcellularLocation>
</comment>
<dbReference type="InterPro" id="IPR019335">
    <property type="entry name" value="COG7"/>
</dbReference>
<dbReference type="GO" id="GO:0006890">
    <property type="term" value="P:retrograde vesicle-mediated transport, Golgi to endoplasmic reticulum"/>
    <property type="evidence" value="ECO:0007669"/>
    <property type="project" value="TreeGrafter"/>
</dbReference>
<dbReference type="GO" id="GO:0007030">
    <property type="term" value="P:Golgi organization"/>
    <property type="evidence" value="ECO:0007669"/>
    <property type="project" value="TreeGrafter"/>
</dbReference>
<evidence type="ECO:0000313" key="11">
    <source>
        <dbReference type="Proteomes" id="UP000614350"/>
    </source>
</evidence>
<keyword evidence="4" id="KW-0813">Transport</keyword>
<keyword evidence="11" id="KW-1185">Reference proteome</keyword>
<evidence type="ECO:0000256" key="7">
    <source>
        <dbReference type="ARBA" id="ARBA00023136"/>
    </source>
</evidence>
<evidence type="ECO:0000256" key="9">
    <source>
        <dbReference type="SAM" id="Coils"/>
    </source>
</evidence>
<evidence type="ECO:0000256" key="3">
    <source>
        <dbReference type="ARBA" id="ARBA00020984"/>
    </source>
</evidence>
<comment type="similarity">
    <text evidence="2">Belongs to the COG7 family.</text>
</comment>